<sequence length="118" mass="12834">MGGKTKILDPKQIRELYSVSRAFDQRATSSMQTIHKRLAQIIDPAFQSGAFSDHYAEARNAIIRVAEEIAAAKSSLESTSKFVEEKLAGAAYLAKDDPGDASIDCPTGSIPYDVNLKK</sequence>
<evidence type="ECO:0000313" key="2">
    <source>
        <dbReference type="Proteomes" id="UP000515679"/>
    </source>
</evidence>
<dbReference type="KEGG" id="cchl:FPL14_04190"/>
<reference evidence="1 2" key="1">
    <citation type="submission" date="2019-07" db="EMBL/GenBank/DDBJ databases">
        <authorList>
            <person name="Kim J.K."/>
            <person name="Cheong H.-M."/>
            <person name="Choi Y."/>
            <person name="Hwang K.J."/>
            <person name="Lee S."/>
            <person name="Choi C."/>
        </authorList>
    </citation>
    <scope>NUCLEOTIDE SEQUENCE [LARGE SCALE GENOMIC DNA]</scope>
    <source>
        <strain evidence="1 2">KS 22</strain>
    </source>
</reference>
<dbReference type="Proteomes" id="UP000515679">
    <property type="component" value="Chromosome"/>
</dbReference>
<dbReference type="AlphaFoldDB" id="A0A7G5BU58"/>
<name>A0A7G5BU58_9BACL</name>
<protein>
    <submittedName>
        <fullName evidence="1">Uncharacterized protein</fullName>
    </submittedName>
</protein>
<accession>A0A7G5BU58</accession>
<dbReference type="EMBL" id="CP041969">
    <property type="protein sequence ID" value="QMV40492.1"/>
    <property type="molecule type" value="Genomic_DNA"/>
</dbReference>
<organism evidence="1 2">
    <name type="scientific">Cohnella cholangitidis</name>
    <dbReference type="NCBI Taxonomy" id="2598458"/>
    <lineage>
        <taxon>Bacteria</taxon>
        <taxon>Bacillati</taxon>
        <taxon>Bacillota</taxon>
        <taxon>Bacilli</taxon>
        <taxon>Bacillales</taxon>
        <taxon>Paenibacillaceae</taxon>
        <taxon>Cohnella</taxon>
    </lineage>
</organism>
<evidence type="ECO:0000313" key="1">
    <source>
        <dbReference type="EMBL" id="QMV40492.1"/>
    </source>
</evidence>
<dbReference type="RefSeq" id="WP_182301841.1">
    <property type="nucleotide sequence ID" value="NZ_CP041969.1"/>
</dbReference>
<keyword evidence="2" id="KW-1185">Reference proteome</keyword>
<gene>
    <name evidence="1" type="ORF">FPL14_04190</name>
</gene>
<proteinExistence type="predicted"/>